<feature type="region of interest" description="Disordered" evidence="1">
    <location>
        <begin position="69"/>
        <end position="99"/>
    </location>
</feature>
<dbReference type="PANTHER" id="PTHR48475">
    <property type="entry name" value="RIBONUCLEASE H"/>
    <property type="match status" value="1"/>
</dbReference>
<dbReference type="InterPro" id="IPR043502">
    <property type="entry name" value="DNA/RNA_pol_sf"/>
</dbReference>
<dbReference type="Pfam" id="PF17921">
    <property type="entry name" value="Integrase_H2C2"/>
    <property type="match status" value="1"/>
</dbReference>
<feature type="domain" description="Integrase catalytic" evidence="2">
    <location>
        <begin position="447"/>
        <end position="618"/>
    </location>
</feature>
<gene>
    <name evidence="3" type="primary">Tf2-11_3</name>
    <name evidence="3" type="ORF">CK203_039358</name>
</gene>
<evidence type="ECO:0000259" key="2">
    <source>
        <dbReference type="PROSITE" id="PS50994"/>
    </source>
</evidence>
<comment type="caution">
    <text evidence="3">The sequence shown here is derived from an EMBL/GenBank/DDBJ whole genome shotgun (WGS) entry which is preliminary data.</text>
</comment>
<proteinExistence type="predicted"/>
<dbReference type="PROSITE" id="PS50994">
    <property type="entry name" value="INTEGRASE"/>
    <property type="match status" value="1"/>
</dbReference>
<dbReference type="InterPro" id="IPR041588">
    <property type="entry name" value="Integrase_H2C2"/>
</dbReference>
<dbReference type="EMBL" id="QGNW01000225">
    <property type="protein sequence ID" value="RVW83636.1"/>
    <property type="molecule type" value="Genomic_DNA"/>
</dbReference>
<dbReference type="Gene3D" id="3.30.420.10">
    <property type="entry name" value="Ribonuclease H-like superfamily/Ribonuclease H"/>
    <property type="match status" value="1"/>
</dbReference>
<evidence type="ECO:0000313" key="3">
    <source>
        <dbReference type="EMBL" id="RVW83636.1"/>
    </source>
</evidence>
<dbReference type="PANTHER" id="PTHR48475:SF1">
    <property type="entry name" value="RNASE H TYPE-1 DOMAIN-CONTAINING PROTEIN"/>
    <property type="match status" value="1"/>
</dbReference>
<dbReference type="Proteomes" id="UP000288805">
    <property type="component" value="Unassembled WGS sequence"/>
</dbReference>
<dbReference type="GO" id="GO:0015074">
    <property type="term" value="P:DNA integration"/>
    <property type="evidence" value="ECO:0007669"/>
    <property type="project" value="InterPro"/>
</dbReference>
<dbReference type="InterPro" id="IPR041577">
    <property type="entry name" value="RT_RNaseH_2"/>
</dbReference>
<dbReference type="GO" id="GO:0003676">
    <property type="term" value="F:nucleic acid binding"/>
    <property type="evidence" value="ECO:0007669"/>
    <property type="project" value="InterPro"/>
</dbReference>
<dbReference type="AlphaFoldDB" id="A0A438HGN4"/>
<evidence type="ECO:0000313" key="4">
    <source>
        <dbReference type="Proteomes" id="UP000288805"/>
    </source>
</evidence>
<dbReference type="SUPFAM" id="SSF53098">
    <property type="entry name" value="Ribonuclease H-like"/>
    <property type="match status" value="1"/>
</dbReference>
<dbReference type="InterPro" id="IPR043128">
    <property type="entry name" value="Rev_trsase/Diguanyl_cyclase"/>
</dbReference>
<dbReference type="Gene3D" id="1.10.340.70">
    <property type="match status" value="1"/>
</dbReference>
<reference evidence="3 4" key="1">
    <citation type="journal article" date="2018" name="PLoS Genet.">
        <title>Population sequencing reveals clonal diversity and ancestral inbreeding in the grapevine cultivar Chardonnay.</title>
        <authorList>
            <person name="Roach M.J."/>
            <person name="Johnson D.L."/>
            <person name="Bohlmann J."/>
            <person name="van Vuuren H.J."/>
            <person name="Jones S.J."/>
            <person name="Pretorius I.S."/>
            <person name="Schmidt S.A."/>
            <person name="Borneman A.R."/>
        </authorList>
    </citation>
    <scope>NUCLEOTIDE SEQUENCE [LARGE SCALE GENOMIC DNA]</scope>
    <source>
        <strain evidence="4">cv. Chardonnay</strain>
        <tissue evidence="3">Leaf</tissue>
    </source>
</reference>
<sequence>MFQPNEEKTFFVTPRKLYCYKVIMPFELKNFGATFQRLMTKIFKLLIRQPVEVYIDDIVRRQVPGIHGFTKENRSQSKPNQSRHEDIPPKFQKRTTVPHRPPSCVETLYSLFHRQTKAFCLALKGVSTTGWISDCEQAFGEIKHYLTQPPILSSPQPGKELYMYLAVSDYVVNVVLFRHKKDKEQRSIYYVSKAMVDAEIRYSKIEQSALALKSVPQKLRPYFQVLQVTVLTNQPLRSILHKPDLSGRMLKWSKELSEYGIKYQPKLAIKGQVMADFIVEIPQKSSQLAGPIEKGWWILHVDGASRVSGDSQLVVRQIQGEYEAKDERMARYLSKEVVLLLVHLQTTSSIAVAPVCNTSEISVGWMHKIETYLQTGDLPEESKRAHKIRVQATRFTLIEDNLYKRSFGGGQTLAHRAHSQGYYWPTMKQDAEGYVKKCDRCQRHAPIPCMPSEILNLVMSHWSFMQWGMNIVGLLSAATAQKKFLLVATNYFSKWVEVEAYANIKDKDVSKFVWKNIICRFGISQVIVVDNEPQFDSIAFRTFLSKLKNQNPYSTPCYPQSNGQVEATNKTLISALKKMLKKTKRRWVDEPPGVLWTYKMTPGRPTWTTPFALVYGMDAVIPTEIGMPTTRTTIQGQRDEKQELERQLDWVDEVRGNTAHPNGILPIESHFPLQQKNSVTHI</sequence>
<name>A0A438HGN4_VITVI</name>
<accession>A0A438HGN4</accession>
<dbReference type="Gene3D" id="3.30.70.270">
    <property type="match status" value="1"/>
</dbReference>
<protein>
    <submittedName>
        <fullName evidence="3">Transposon Tf2-11 polyprotein</fullName>
    </submittedName>
</protein>
<dbReference type="Gene3D" id="3.10.10.10">
    <property type="entry name" value="HIV Type 1 Reverse Transcriptase, subunit A, domain 1"/>
    <property type="match status" value="1"/>
</dbReference>
<dbReference type="InterPro" id="IPR001584">
    <property type="entry name" value="Integrase_cat-core"/>
</dbReference>
<dbReference type="InterPro" id="IPR036397">
    <property type="entry name" value="RNaseH_sf"/>
</dbReference>
<dbReference type="SUPFAM" id="SSF56672">
    <property type="entry name" value="DNA/RNA polymerases"/>
    <property type="match status" value="1"/>
</dbReference>
<dbReference type="InterPro" id="IPR012337">
    <property type="entry name" value="RNaseH-like_sf"/>
</dbReference>
<evidence type="ECO:0000256" key="1">
    <source>
        <dbReference type="SAM" id="MobiDB-lite"/>
    </source>
</evidence>
<dbReference type="Pfam" id="PF17919">
    <property type="entry name" value="RT_RNaseH_2"/>
    <property type="match status" value="1"/>
</dbReference>
<organism evidence="3 4">
    <name type="scientific">Vitis vinifera</name>
    <name type="common">Grape</name>
    <dbReference type="NCBI Taxonomy" id="29760"/>
    <lineage>
        <taxon>Eukaryota</taxon>
        <taxon>Viridiplantae</taxon>
        <taxon>Streptophyta</taxon>
        <taxon>Embryophyta</taxon>
        <taxon>Tracheophyta</taxon>
        <taxon>Spermatophyta</taxon>
        <taxon>Magnoliopsida</taxon>
        <taxon>eudicotyledons</taxon>
        <taxon>Gunneridae</taxon>
        <taxon>Pentapetalae</taxon>
        <taxon>rosids</taxon>
        <taxon>Vitales</taxon>
        <taxon>Vitaceae</taxon>
        <taxon>Viteae</taxon>
        <taxon>Vitis</taxon>
    </lineage>
</organism>